<evidence type="ECO:0000259" key="12">
    <source>
        <dbReference type="Pfam" id="PF13673"/>
    </source>
</evidence>
<dbReference type="Proteomes" id="UP000507470">
    <property type="component" value="Unassembled WGS sequence"/>
</dbReference>
<dbReference type="InterPro" id="IPR000182">
    <property type="entry name" value="GNAT_dom"/>
</dbReference>
<protein>
    <recommendedName>
        <fullName evidence="3">aralkylamine N-acetyltransferase</fullName>
        <ecNumber evidence="3">2.3.1.87</ecNumber>
    </recommendedName>
</protein>
<dbReference type="SUPFAM" id="SSF55729">
    <property type="entry name" value="Acyl-CoA N-acyltransferases (Nat)"/>
    <property type="match status" value="1"/>
</dbReference>
<evidence type="ECO:0000256" key="10">
    <source>
        <dbReference type="ARBA" id="ARBA00052335"/>
    </source>
</evidence>
<feature type="domain" description="N-acetyltransferase" evidence="12">
    <location>
        <begin position="119"/>
        <end position="222"/>
    </location>
</feature>
<comment type="catalytic activity">
    <reaction evidence="6">
        <text>serotonin + (5Z,8Z,11Z,14Z)-eicosatetraenoyl-CoA = N-[(5Z,8Z,11Z,14Z)-eicosatetraenoyl]-serotonin + CoA + H(+)</text>
        <dbReference type="Rhea" id="RHEA:51396"/>
        <dbReference type="ChEBI" id="CHEBI:15378"/>
        <dbReference type="ChEBI" id="CHEBI:57287"/>
        <dbReference type="ChEBI" id="CHEBI:57368"/>
        <dbReference type="ChEBI" id="CHEBI:132255"/>
        <dbReference type="ChEBI" id="CHEBI:350546"/>
    </reaction>
    <physiologicalReaction direction="left-to-right" evidence="6">
        <dbReference type="Rhea" id="RHEA:51397"/>
    </physiologicalReaction>
</comment>
<evidence type="ECO:0000256" key="1">
    <source>
        <dbReference type="ARBA" id="ARBA00022679"/>
    </source>
</evidence>
<sequence length="235" mass="26827">MAENKLRPRHELEDVLKGISNSLHLSGMHLELSSEERMDSLILFLKENFWIDEPLCKSLGLKVCEDTTRRTASRLKDNLSILMVSNTTGDIIGCRTMCIETLNEADDTAVLQIQNENLKKIRTFLAHKSEENNVFKHFGVKKAVHFLHLSTGKNYQGRGIASKLMQASLAFCKELGFTQVCVAGDCTSNISQKIFEKFDFENLYTVRYDEYKVNDEIVFTNMGDNKVAKFFVKQL</sequence>
<comment type="catalytic activity">
    <reaction evidence="11">
        <text>serotonin + acetyl-CoA = N-acetylserotonin + CoA + H(+)</text>
        <dbReference type="Rhea" id="RHEA:25217"/>
        <dbReference type="ChEBI" id="CHEBI:15378"/>
        <dbReference type="ChEBI" id="CHEBI:17697"/>
        <dbReference type="ChEBI" id="CHEBI:57287"/>
        <dbReference type="ChEBI" id="CHEBI:57288"/>
        <dbReference type="ChEBI" id="CHEBI:350546"/>
        <dbReference type="EC" id="2.3.1.87"/>
    </reaction>
    <physiologicalReaction direction="left-to-right" evidence="11">
        <dbReference type="Rhea" id="RHEA:25218"/>
    </physiologicalReaction>
</comment>
<dbReference type="PANTHER" id="PTHR20905">
    <property type="entry name" value="N-ACETYLTRANSFERASE-RELATED"/>
    <property type="match status" value="1"/>
</dbReference>
<comment type="catalytic activity">
    <reaction evidence="9">
        <text>serotonin + hexadecanoyl-CoA = N-hexadecanoyl-serotonin + CoA + H(+)</text>
        <dbReference type="Rhea" id="RHEA:51384"/>
        <dbReference type="ChEBI" id="CHEBI:15378"/>
        <dbReference type="ChEBI" id="CHEBI:57287"/>
        <dbReference type="ChEBI" id="CHEBI:57379"/>
        <dbReference type="ChEBI" id="CHEBI:134059"/>
        <dbReference type="ChEBI" id="CHEBI:350546"/>
    </reaction>
    <physiologicalReaction direction="left-to-right" evidence="9">
        <dbReference type="Rhea" id="RHEA:51385"/>
    </physiologicalReaction>
</comment>
<dbReference type="InterPro" id="IPR016181">
    <property type="entry name" value="Acyl_CoA_acyltransferase"/>
</dbReference>
<evidence type="ECO:0000313" key="14">
    <source>
        <dbReference type="Proteomes" id="UP000507470"/>
    </source>
</evidence>
<comment type="catalytic activity">
    <reaction evidence="5">
        <text>serotonin + octadecanoyl-CoA = N-octadecanoyl-serotonin + CoA + H(+)</text>
        <dbReference type="Rhea" id="RHEA:51400"/>
        <dbReference type="ChEBI" id="CHEBI:15378"/>
        <dbReference type="ChEBI" id="CHEBI:57287"/>
        <dbReference type="ChEBI" id="CHEBI:57394"/>
        <dbReference type="ChEBI" id="CHEBI:134065"/>
        <dbReference type="ChEBI" id="CHEBI:350546"/>
    </reaction>
    <physiologicalReaction direction="left-to-right" evidence="5">
        <dbReference type="Rhea" id="RHEA:51401"/>
    </physiologicalReaction>
</comment>
<dbReference type="AlphaFoldDB" id="A0A6J8CQA1"/>
<organism evidence="13 14">
    <name type="scientific">Mytilus coruscus</name>
    <name type="common">Sea mussel</name>
    <dbReference type="NCBI Taxonomy" id="42192"/>
    <lineage>
        <taxon>Eukaryota</taxon>
        <taxon>Metazoa</taxon>
        <taxon>Spiralia</taxon>
        <taxon>Lophotrochozoa</taxon>
        <taxon>Mollusca</taxon>
        <taxon>Bivalvia</taxon>
        <taxon>Autobranchia</taxon>
        <taxon>Pteriomorphia</taxon>
        <taxon>Mytilida</taxon>
        <taxon>Mytiloidea</taxon>
        <taxon>Mytilidae</taxon>
        <taxon>Mytilinae</taxon>
        <taxon>Mytilus</taxon>
    </lineage>
</organism>
<evidence type="ECO:0000256" key="7">
    <source>
        <dbReference type="ARBA" id="ARBA00051711"/>
    </source>
</evidence>
<dbReference type="GO" id="GO:0004059">
    <property type="term" value="F:aralkylamine N-acetyltransferase activity"/>
    <property type="evidence" value="ECO:0007669"/>
    <property type="project" value="UniProtKB-EC"/>
</dbReference>
<evidence type="ECO:0000256" key="8">
    <source>
        <dbReference type="ARBA" id="ARBA00051823"/>
    </source>
</evidence>
<dbReference type="CDD" id="cd04301">
    <property type="entry name" value="NAT_SF"/>
    <property type="match status" value="1"/>
</dbReference>
<comment type="catalytic activity">
    <reaction evidence="4">
        <text>dopamine + (9Z)-octadecenoyl-CoA = N-(9Z-octadecanoyl)-dopamine + CoA + H(+)</text>
        <dbReference type="Rhea" id="RHEA:51380"/>
        <dbReference type="ChEBI" id="CHEBI:15378"/>
        <dbReference type="ChEBI" id="CHEBI:31883"/>
        <dbReference type="ChEBI" id="CHEBI:57287"/>
        <dbReference type="ChEBI" id="CHEBI:57387"/>
        <dbReference type="ChEBI" id="CHEBI:59905"/>
    </reaction>
    <physiologicalReaction direction="left-to-right" evidence="4">
        <dbReference type="Rhea" id="RHEA:51381"/>
    </physiologicalReaction>
</comment>
<dbReference type="OrthoDB" id="2115692at2759"/>
<comment type="similarity">
    <text evidence="2">Belongs to the acetyltransferase family. AANAT subfamily.</text>
</comment>
<keyword evidence="14" id="KW-1185">Reference proteome</keyword>
<keyword evidence="1" id="KW-0808">Transferase</keyword>
<comment type="catalytic activity">
    <reaction evidence="8">
        <text>serotonin + (9Z)-octadecenoyl-CoA = N-(9Z-octadecenoyl)-serotonin + CoA + H(+)</text>
        <dbReference type="Rhea" id="RHEA:51392"/>
        <dbReference type="ChEBI" id="CHEBI:15378"/>
        <dbReference type="ChEBI" id="CHEBI:57287"/>
        <dbReference type="ChEBI" id="CHEBI:57387"/>
        <dbReference type="ChEBI" id="CHEBI:134064"/>
        <dbReference type="ChEBI" id="CHEBI:350546"/>
    </reaction>
    <physiologicalReaction direction="left-to-right" evidence="8">
        <dbReference type="Rhea" id="RHEA:51393"/>
    </physiologicalReaction>
</comment>
<dbReference type="FunFam" id="3.40.630.30:FF:000046">
    <property type="entry name" value="Dopamine N-acetyltransferase"/>
    <property type="match status" value="1"/>
</dbReference>
<comment type="catalytic activity">
    <reaction evidence="7">
        <text>dopamine + acetyl-CoA = N-acetyldopamine + CoA + H(+)</text>
        <dbReference type="Rhea" id="RHEA:51388"/>
        <dbReference type="ChEBI" id="CHEBI:15378"/>
        <dbReference type="ChEBI" id="CHEBI:57287"/>
        <dbReference type="ChEBI" id="CHEBI:57288"/>
        <dbReference type="ChEBI" id="CHEBI:59905"/>
        <dbReference type="ChEBI" id="CHEBI:125678"/>
    </reaction>
    <physiologicalReaction direction="left-to-right" evidence="7">
        <dbReference type="Rhea" id="RHEA:51389"/>
    </physiologicalReaction>
</comment>
<evidence type="ECO:0000256" key="4">
    <source>
        <dbReference type="ARBA" id="ARBA00050189"/>
    </source>
</evidence>
<evidence type="ECO:0000256" key="11">
    <source>
        <dbReference type="ARBA" id="ARBA00052491"/>
    </source>
</evidence>
<proteinExistence type="inferred from homology"/>
<dbReference type="Gene3D" id="3.40.630.30">
    <property type="match status" value="1"/>
</dbReference>
<dbReference type="EC" id="2.3.1.87" evidence="3"/>
<evidence type="ECO:0000256" key="5">
    <source>
        <dbReference type="ARBA" id="ARBA00050849"/>
    </source>
</evidence>
<gene>
    <name evidence="13" type="ORF">MCOR_31538</name>
</gene>
<evidence type="ECO:0000256" key="3">
    <source>
        <dbReference type="ARBA" id="ARBA00039114"/>
    </source>
</evidence>
<name>A0A6J8CQA1_MYTCO</name>
<evidence type="ECO:0000256" key="2">
    <source>
        <dbReference type="ARBA" id="ARBA00038182"/>
    </source>
</evidence>
<dbReference type="Pfam" id="PF13673">
    <property type="entry name" value="Acetyltransf_10"/>
    <property type="match status" value="1"/>
</dbReference>
<reference evidence="13 14" key="1">
    <citation type="submission" date="2020-06" db="EMBL/GenBank/DDBJ databases">
        <authorList>
            <person name="Li R."/>
            <person name="Bekaert M."/>
        </authorList>
    </citation>
    <scope>NUCLEOTIDE SEQUENCE [LARGE SCALE GENOMIC DNA]</scope>
    <source>
        <strain evidence="14">wild</strain>
    </source>
</reference>
<evidence type="ECO:0000256" key="9">
    <source>
        <dbReference type="ARBA" id="ARBA00052178"/>
    </source>
</evidence>
<dbReference type="EMBL" id="CACVKT020005663">
    <property type="protein sequence ID" value="CAC5397062.1"/>
    <property type="molecule type" value="Genomic_DNA"/>
</dbReference>
<accession>A0A6J8CQA1</accession>
<evidence type="ECO:0000313" key="13">
    <source>
        <dbReference type="EMBL" id="CAC5397062.1"/>
    </source>
</evidence>
<evidence type="ECO:0000256" key="6">
    <source>
        <dbReference type="ARBA" id="ARBA00051284"/>
    </source>
</evidence>
<comment type="catalytic activity">
    <reaction evidence="10">
        <text>dopamine + hexadecanoyl-CoA = N-hexadecanoyl-dopamine + CoA + H(+)</text>
        <dbReference type="Rhea" id="RHEA:51376"/>
        <dbReference type="ChEBI" id="CHEBI:15378"/>
        <dbReference type="ChEBI" id="CHEBI:57287"/>
        <dbReference type="ChEBI" id="CHEBI:57379"/>
        <dbReference type="ChEBI" id="CHEBI:59905"/>
        <dbReference type="ChEBI" id="CHEBI:134058"/>
    </reaction>
    <physiologicalReaction direction="left-to-right" evidence="10">
        <dbReference type="Rhea" id="RHEA:51377"/>
    </physiologicalReaction>
</comment>
<dbReference type="PANTHER" id="PTHR20905:SF1">
    <property type="entry name" value="AT07410P-RELATED"/>
    <property type="match status" value="1"/>
</dbReference>